<protein>
    <recommendedName>
        <fullName evidence="3">Nuclease SbcCD subunit C</fullName>
    </recommendedName>
</protein>
<feature type="coiled-coil region" evidence="4">
    <location>
        <begin position="392"/>
        <end position="536"/>
    </location>
</feature>
<evidence type="ECO:0000313" key="7">
    <source>
        <dbReference type="Proteomes" id="UP001596002"/>
    </source>
</evidence>
<comment type="similarity">
    <text evidence="1">Belongs to the SMC family. SbcC subfamily.</text>
</comment>
<dbReference type="EMBL" id="JBHSHC010000112">
    <property type="protein sequence ID" value="MFC4768706.1"/>
    <property type="molecule type" value="Genomic_DNA"/>
</dbReference>
<evidence type="ECO:0000256" key="1">
    <source>
        <dbReference type="ARBA" id="ARBA00006930"/>
    </source>
</evidence>
<dbReference type="InterPro" id="IPR038729">
    <property type="entry name" value="Rad50/SbcC_AAA"/>
</dbReference>
<dbReference type="PANTHER" id="PTHR32114:SF2">
    <property type="entry name" value="ABC TRANSPORTER ABCH.3"/>
    <property type="match status" value="1"/>
</dbReference>
<dbReference type="Pfam" id="PF13476">
    <property type="entry name" value="AAA_23"/>
    <property type="match status" value="1"/>
</dbReference>
<evidence type="ECO:0000256" key="3">
    <source>
        <dbReference type="ARBA" id="ARBA00013368"/>
    </source>
</evidence>
<gene>
    <name evidence="6" type="ORF">ACFO8Q_15280</name>
</gene>
<keyword evidence="7" id="KW-1185">Reference proteome</keyword>
<name>A0ABV9Q2F0_9BACL</name>
<reference evidence="7" key="1">
    <citation type="journal article" date="2019" name="Int. J. Syst. Evol. Microbiol.">
        <title>The Global Catalogue of Microorganisms (GCM) 10K type strain sequencing project: providing services to taxonomists for standard genome sequencing and annotation.</title>
        <authorList>
            <consortium name="The Broad Institute Genomics Platform"/>
            <consortium name="The Broad Institute Genome Sequencing Center for Infectious Disease"/>
            <person name="Wu L."/>
            <person name="Ma J."/>
        </authorList>
    </citation>
    <scope>NUCLEOTIDE SEQUENCE [LARGE SCALE GENOMIC DNA]</scope>
    <source>
        <strain evidence="7">WYCCWR 12678</strain>
    </source>
</reference>
<feature type="domain" description="Rad50/SbcC-type AAA" evidence="5">
    <location>
        <begin position="9"/>
        <end position="286"/>
    </location>
</feature>
<dbReference type="InterPro" id="IPR027417">
    <property type="entry name" value="P-loop_NTPase"/>
</dbReference>
<sequence>MKSISLLDLSLRVFKGIREFTLETNGGNVTIYGDNAVGKTTLFDAFTWLLFDKDSSNRKDFEIKTLDKDGNVLHGLEHEVEGVLSVDGRQVTLRKVFSEKWTKKRGSATSEFSGHTTDYFVDGVPVKQKEYKDRVDEIVSEDVFKLLTSPTYFNEVLKWQDRRKILLQVCGDISDDEVISSNNELTRLPDILNGRSIEDHRKIIAAKRAEINKELEKIPVRIDEVQRSMPELPDEGERFFEASIGELRDIISSKEAEAFRVRSGGQIAVKEKRLREIEGELLEIKNRLQADTLEMVAAKRQEVSTLKGQYSDLERQISDKLWTIDRNSQRIGDYRFEADSLRQQWHEVNGKTFEHHHDTNCPTCGQALPEEQVRVAHDKALADFNRRKAERLEQITTKGKAAATEKKRLEEENENLSKQIDMLKQQQAAKESELRTAESELNDLQAGISDVEADPSYIAMKQEAAAIEQEIRQLRASVQEAVARVQEEIAELRAKAESMEQEKAKFAQVRTIEQRIDELKKQEKALASEYERLDQELYLTEEFIRTKVNLLEEKINSKFRYARFKLFNQLINGGIEDCCEVLVNGVPYSSLNSAGKIQVGMDVISTLQGFYGMSAPVWIDNRESVVRLPEMSCQVISLVVSEKDKQLRVETSNQTMREAV</sequence>
<accession>A0ABV9Q2F0</accession>
<comment type="caution">
    <text evidence="6">The sequence shown here is derived from an EMBL/GenBank/DDBJ whole genome shotgun (WGS) entry which is preliminary data.</text>
</comment>
<organism evidence="6 7">
    <name type="scientific">Effusibacillus consociatus</name>
    <dbReference type="NCBI Taxonomy" id="1117041"/>
    <lineage>
        <taxon>Bacteria</taxon>
        <taxon>Bacillati</taxon>
        <taxon>Bacillota</taxon>
        <taxon>Bacilli</taxon>
        <taxon>Bacillales</taxon>
        <taxon>Alicyclobacillaceae</taxon>
        <taxon>Effusibacillus</taxon>
    </lineage>
</organism>
<evidence type="ECO:0000259" key="5">
    <source>
        <dbReference type="Pfam" id="PF13476"/>
    </source>
</evidence>
<dbReference type="RefSeq" id="WP_380026652.1">
    <property type="nucleotide sequence ID" value="NZ_JBHSHC010000112.1"/>
</dbReference>
<evidence type="ECO:0000313" key="6">
    <source>
        <dbReference type="EMBL" id="MFC4768706.1"/>
    </source>
</evidence>
<proteinExistence type="inferred from homology"/>
<dbReference type="Proteomes" id="UP001596002">
    <property type="component" value="Unassembled WGS sequence"/>
</dbReference>
<evidence type="ECO:0000256" key="4">
    <source>
        <dbReference type="SAM" id="Coils"/>
    </source>
</evidence>
<dbReference type="Gene3D" id="1.10.287.1490">
    <property type="match status" value="2"/>
</dbReference>
<dbReference type="Gene3D" id="3.40.50.300">
    <property type="entry name" value="P-loop containing nucleotide triphosphate hydrolases"/>
    <property type="match status" value="1"/>
</dbReference>
<feature type="coiled-coil region" evidence="4">
    <location>
        <begin position="267"/>
        <end position="316"/>
    </location>
</feature>
<comment type="subunit">
    <text evidence="2">Heterodimer of SbcC and SbcD.</text>
</comment>
<dbReference type="PANTHER" id="PTHR32114">
    <property type="entry name" value="ABC TRANSPORTER ABCH.3"/>
    <property type="match status" value="1"/>
</dbReference>
<evidence type="ECO:0000256" key="2">
    <source>
        <dbReference type="ARBA" id="ARBA00011322"/>
    </source>
</evidence>
<dbReference type="SUPFAM" id="SSF52540">
    <property type="entry name" value="P-loop containing nucleoside triphosphate hydrolases"/>
    <property type="match status" value="1"/>
</dbReference>
<keyword evidence="4" id="KW-0175">Coiled coil</keyword>